<dbReference type="Pfam" id="PF08890">
    <property type="entry name" value="Phage_TAC_5"/>
    <property type="match status" value="1"/>
</dbReference>
<organism evidence="1 2">
    <name type="scientific">Paenibacillus sediminis</name>
    <dbReference type="NCBI Taxonomy" id="664909"/>
    <lineage>
        <taxon>Bacteria</taxon>
        <taxon>Bacillati</taxon>
        <taxon>Bacillota</taxon>
        <taxon>Bacilli</taxon>
        <taxon>Bacillales</taxon>
        <taxon>Paenibacillaceae</taxon>
        <taxon>Paenibacillus</taxon>
    </lineage>
</organism>
<reference evidence="1 2" key="1">
    <citation type="submission" date="2021-03" db="EMBL/GenBank/DDBJ databases">
        <title>Genomic Encyclopedia of Type Strains, Phase IV (KMG-IV): sequencing the most valuable type-strain genomes for metagenomic binning, comparative biology and taxonomic classification.</title>
        <authorList>
            <person name="Goeker M."/>
        </authorList>
    </citation>
    <scope>NUCLEOTIDE SEQUENCE [LARGE SCALE GENOMIC DNA]</scope>
    <source>
        <strain evidence="1 2">DSM 23491</strain>
    </source>
</reference>
<evidence type="ECO:0000313" key="2">
    <source>
        <dbReference type="Proteomes" id="UP001519273"/>
    </source>
</evidence>
<keyword evidence="2" id="KW-1185">Reference proteome</keyword>
<dbReference type="RefSeq" id="WP_209852205.1">
    <property type="nucleotide sequence ID" value="NZ_CBCRVE010000004.1"/>
</dbReference>
<evidence type="ECO:0008006" key="3">
    <source>
        <dbReference type="Google" id="ProtNLM"/>
    </source>
</evidence>
<gene>
    <name evidence="1" type="ORF">J2Z20_003117</name>
</gene>
<dbReference type="InterPro" id="IPR038559">
    <property type="entry name" value="XkdN-like_sf"/>
</dbReference>
<dbReference type="InterPro" id="IPR014986">
    <property type="entry name" value="XkdN-like"/>
</dbReference>
<evidence type="ECO:0000313" key="1">
    <source>
        <dbReference type="EMBL" id="MBP1938198.1"/>
    </source>
</evidence>
<sequence>MSKNAGKGLEALLGATLELESQVYISRLKTSFTVRALTNEELRRVGERATLPNAKGEKKTDEQMFNALLIAKGCVDPNFSDKALIQHYGASDEADCVTKALLPGEIAKVLQAVLDLSGFGNEDELIEEAKN</sequence>
<comment type="caution">
    <text evidence="1">The sequence shown here is derived from an EMBL/GenBank/DDBJ whole genome shotgun (WGS) entry which is preliminary data.</text>
</comment>
<name>A0ABS4H6N5_9BACL</name>
<protein>
    <recommendedName>
        <fullName evidence="3">Phage portal protein</fullName>
    </recommendedName>
</protein>
<dbReference type="EMBL" id="JAGGKP010000011">
    <property type="protein sequence ID" value="MBP1938198.1"/>
    <property type="molecule type" value="Genomic_DNA"/>
</dbReference>
<dbReference type="Gene3D" id="3.30.2220.30">
    <property type="match status" value="1"/>
</dbReference>
<dbReference type="Proteomes" id="UP001519273">
    <property type="component" value="Unassembled WGS sequence"/>
</dbReference>
<accession>A0ABS4H6N5</accession>
<proteinExistence type="predicted"/>